<dbReference type="InterPro" id="IPR029062">
    <property type="entry name" value="Class_I_gatase-like"/>
</dbReference>
<sequence length="48" mass="4860">MAIDENTALTVDADGRALVRGAGRVHVVRPDGAGVQVRSYGAGGPVDL</sequence>
<keyword evidence="2" id="KW-1185">Reference proteome</keyword>
<dbReference type="RefSeq" id="WP_345708487.1">
    <property type="nucleotide sequence ID" value="NZ_BAABKV010000001.1"/>
</dbReference>
<proteinExistence type="predicted"/>
<dbReference type="EMBL" id="JBHTAJ010000103">
    <property type="protein sequence ID" value="MFC7184473.1"/>
    <property type="molecule type" value="Genomic_DNA"/>
</dbReference>
<comment type="caution">
    <text evidence="1">The sequence shown here is derived from an EMBL/GenBank/DDBJ whole genome shotgun (WGS) entry which is preliminary data.</text>
</comment>
<gene>
    <name evidence="1" type="ORF">ACFQMG_33480</name>
</gene>
<accession>A0ABW2G4N4</accession>
<dbReference type="Gene3D" id="3.40.50.880">
    <property type="match status" value="1"/>
</dbReference>
<evidence type="ECO:0000313" key="2">
    <source>
        <dbReference type="Proteomes" id="UP001596435"/>
    </source>
</evidence>
<name>A0ABW2G4N4_9ACTN</name>
<evidence type="ECO:0000313" key="1">
    <source>
        <dbReference type="EMBL" id="MFC7184473.1"/>
    </source>
</evidence>
<protein>
    <submittedName>
        <fullName evidence="1">Uncharacterized protein</fullName>
    </submittedName>
</protein>
<dbReference type="Proteomes" id="UP001596435">
    <property type="component" value="Unassembled WGS sequence"/>
</dbReference>
<organism evidence="1 2">
    <name type="scientific">Kitasatospora paranensis</name>
    <dbReference type="NCBI Taxonomy" id="258053"/>
    <lineage>
        <taxon>Bacteria</taxon>
        <taxon>Bacillati</taxon>
        <taxon>Actinomycetota</taxon>
        <taxon>Actinomycetes</taxon>
        <taxon>Kitasatosporales</taxon>
        <taxon>Streptomycetaceae</taxon>
        <taxon>Kitasatospora</taxon>
    </lineage>
</organism>
<reference evidence="2" key="1">
    <citation type="journal article" date="2019" name="Int. J. Syst. Evol. Microbiol.">
        <title>The Global Catalogue of Microorganisms (GCM) 10K type strain sequencing project: providing services to taxonomists for standard genome sequencing and annotation.</title>
        <authorList>
            <consortium name="The Broad Institute Genomics Platform"/>
            <consortium name="The Broad Institute Genome Sequencing Center for Infectious Disease"/>
            <person name="Wu L."/>
            <person name="Ma J."/>
        </authorList>
    </citation>
    <scope>NUCLEOTIDE SEQUENCE [LARGE SCALE GENOMIC DNA]</scope>
    <source>
        <strain evidence="2">CGMCC 1.12859</strain>
    </source>
</reference>